<proteinExistence type="predicted"/>
<gene>
    <name evidence="2" type="ORF">AWZ03_001092</name>
</gene>
<feature type="region of interest" description="Disordered" evidence="1">
    <location>
        <begin position="1"/>
        <end position="33"/>
    </location>
</feature>
<dbReference type="EMBL" id="LSRL02000004">
    <property type="protein sequence ID" value="TDG52262.1"/>
    <property type="molecule type" value="Genomic_DNA"/>
</dbReference>
<organism evidence="2 3">
    <name type="scientific">Drosophila navojoa</name>
    <name type="common">Fruit fly</name>
    <dbReference type="NCBI Taxonomy" id="7232"/>
    <lineage>
        <taxon>Eukaryota</taxon>
        <taxon>Metazoa</taxon>
        <taxon>Ecdysozoa</taxon>
        <taxon>Arthropoda</taxon>
        <taxon>Hexapoda</taxon>
        <taxon>Insecta</taxon>
        <taxon>Pterygota</taxon>
        <taxon>Neoptera</taxon>
        <taxon>Endopterygota</taxon>
        <taxon>Diptera</taxon>
        <taxon>Brachycera</taxon>
        <taxon>Muscomorpha</taxon>
        <taxon>Ephydroidea</taxon>
        <taxon>Drosophilidae</taxon>
        <taxon>Drosophila</taxon>
    </lineage>
</organism>
<feature type="compositionally biased region" description="Low complexity" evidence="1">
    <location>
        <begin position="24"/>
        <end position="33"/>
    </location>
</feature>
<feature type="compositionally biased region" description="Low complexity" evidence="1">
    <location>
        <begin position="1"/>
        <end position="11"/>
    </location>
</feature>
<dbReference type="Proteomes" id="UP000295192">
    <property type="component" value="Unassembled WGS sequence"/>
</dbReference>
<feature type="compositionally biased region" description="Basic and acidic residues" evidence="1">
    <location>
        <begin position="12"/>
        <end position="23"/>
    </location>
</feature>
<sequence>MSSNGQLWQQQEKQEKQQEEYHHQQQQQLHNDMQNMQQAGSFCADAAAALDSWMLSETFACRFAPNYAFKLSDKCLKDGT</sequence>
<reference evidence="2 3" key="1">
    <citation type="journal article" date="2019" name="J. Hered.">
        <title>An Improved Genome Assembly for Drosophila navojoa, the Basal Species in the mojavensis Cluster.</title>
        <authorList>
            <person name="Vanderlinde T."/>
            <person name="Dupim E.G."/>
            <person name="Nazario-Yepiz N.O."/>
            <person name="Carvalho A.B."/>
        </authorList>
    </citation>
    <scope>NUCLEOTIDE SEQUENCE [LARGE SCALE GENOMIC DNA]</scope>
    <source>
        <strain evidence="2">Navoj_Jal97</strain>
        <tissue evidence="2">Whole organism</tissue>
    </source>
</reference>
<name>A0A484BW81_DRONA</name>
<keyword evidence="3" id="KW-1185">Reference proteome</keyword>
<comment type="caution">
    <text evidence="2">The sequence shown here is derived from an EMBL/GenBank/DDBJ whole genome shotgun (WGS) entry which is preliminary data.</text>
</comment>
<evidence type="ECO:0000313" key="3">
    <source>
        <dbReference type="Proteomes" id="UP000295192"/>
    </source>
</evidence>
<dbReference type="AlphaFoldDB" id="A0A484BW81"/>
<accession>A0A484BW81</accession>
<protein>
    <submittedName>
        <fullName evidence="2">Uncharacterized protein</fullName>
    </submittedName>
</protein>
<evidence type="ECO:0000313" key="2">
    <source>
        <dbReference type="EMBL" id="TDG52262.1"/>
    </source>
</evidence>
<evidence type="ECO:0000256" key="1">
    <source>
        <dbReference type="SAM" id="MobiDB-lite"/>
    </source>
</evidence>